<feature type="domain" description="D-isomer specific 2-hydroxyacid dehydrogenase catalytic" evidence="5">
    <location>
        <begin position="13"/>
        <end position="337"/>
    </location>
</feature>
<dbReference type="SUPFAM" id="SSF52283">
    <property type="entry name" value="Formate/glycerate dehydrogenase catalytic domain-like"/>
    <property type="match status" value="1"/>
</dbReference>
<dbReference type="InterPro" id="IPR006140">
    <property type="entry name" value="D-isomer_DH_NAD-bd"/>
</dbReference>
<comment type="similarity">
    <text evidence="1 4">Belongs to the D-isomer specific 2-hydroxyacid dehydrogenase family.</text>
</comment>
<evidence type="ECO:0000256" key="2">
    <source>
        <dbReference type="ARBA" id="ARBA00023002"/>
    </source>
</evidence>
<evidence type="ECO:0000259" key="6">
    <source>
        <dbReference type="Pfam" id="PF02826"/>
    </source>
</evidence>
<evidence type="ECO:0000313" key="8">
    <source>
        <dbReference type="Proteomes" id="UP000318741"/>
    </source>
</evidence>
<gene>
    <name evidence="7" type="primary">ldhA</name>
    <name evidence="7" type="ORF">CA12_30160</name>
</gene>
<organism evidence="7 8">
    <name type="scientific">Alienimonas californiensis</name>
    <dbReference type="NCBI Taxonomy" id="2527989"/>
    <lineage>
        <taxon>Bacteria</taxon>
        <taxon>Pseudomonadati</taxon>
        <taxon>Planctomycetota</taxon>
        <taxon>Planctomycetia</taxon>
        <taxon>Planctomycetales</taxon>
        <taxon>Planctomycetaceae</taxon>
        <taxon>Alienimonas</taxon>
    </lineage>
</organism>
<dbReference type="InterPro" id="IPR006139">
    <property type="entry name" value="D-isomer_2_OHA_DH_cat_dom"/>
</dbReference>
<feature type="domain" description="D-isomer specific 2-hydroxyacid dehydrogenase NAD-binding" evidence="6">
    <location>
        <begin position="120"/>
        <end position="306"/>
    </location>
</feature>
<dbReference type="PANTHER" id="PTHR43026">
    <property type="entry name" value="2-HYDROXYACID DEHYDROGENASE HOMOLOG 1-RELATED"/>
    <property type="match status" value="1"/>
</dbReference>
<accession>A0A517PC12</accession>
<evidence type="ECO:0000259" key="5">
    <source>
        <dbReference type="Pfam" id="PF00389"/>
    </source>
</evidence>
<dbReference type="PANTHER" id="PTHR43026:SF1">
    <property type="entry name" value="2-HYDROXYACID DEHYDROGENASE HOMOLOG 1-RELATED"/>
    <property type="match status" value="1"/>
</dbReference>
<dbReference type="GO" id="GO:0051287">
    <property type="term" value="F:NAD binding"/>
    <property type="evidence" value="ECO:0007669"/>
    <property type="project" value="InterPro"/>
</dbReference>
<evidence type="ECO:0000256" key="1">
    <source>
        <dbReference type="ARBA" id="ARBA00005854"/>
    </source>
</evidence>
<reference evidence="7 8" key="1">
    <citation type="submission" date="2019-02" db="EMBL/GenBank/DDBJ databases">
        <title>Deep-cultivation of Planctomycetes and their phenomic and genomic characterization uncovers novel biology.</title>
        <authorList>
            <person name="Wiegand S."/>
            <person name="Jogler M."/>
            <person name="Boedeker C."/>
            <person name="Pinto D."/>
            <person name="Vollmers J."/>
            <person name="Rivas-Marin E."/>
            <person name="Kohn T."/>
            <person name="Peeters S.H."/>
            <person name="Heuer A."/>
            <person name="Rast P."/>
            <person name="Oberbeckmann S."/>
            <person name="Bunk B."/>
            <person name="Jeske O."/>
            <person name="Meyerdierks A."/>
            <person name="Storesund J.E."/>
            <person name="Kallscheuer N."/>
            <person name="Luecker S."/>
            <person name="Lage O.M."/>
            <person name="Pohl T."/>
            <person name="Merkel B.J."/>
            <person name="Hornburger P."/>
            <person name="Mueller R.-W."/>
            <person name="Bruemmer F."/>
            <person name="Labrenz M."/>
            <person name="Spormann A.M."/>
            <person name="Op den Camp H."/>
            <person name="Overmann J."/>
            <person name="Amann R."/>
            <person name="Jetten M.S.M."/>
            <person name="Mascher T."/>
            <person name="Medema M.H."/>
            <person name="Devos D.P."/>
            <person name="Kaster A.-K."/>
            <person name="Ovreas L."/>
            <person name="Rohde M."/>
            <person name="Galperin M.Y."/>
            <person name="Jogler C."/>
        </authorList>
    </citation>
    <scope>NUCLEOTIDE SEQUENCE [LARGE SCALE GENOMIC DNA]</scope>
    <source>
        <strain evidence="7 8">CA12</strain>
    </source>
</reference>
<dbReference type="GO" id="GO:0008720">
    <property type="term" value="F:D-lactate dehydrogenase (NAD+) activity"/>
    <property type="evidence" value="ECO:0007669"/>
    <property type="project" value="UniProtKB-EC"/>
</dbReference>
<dbReference type="InterPro" id="IPR036291">
    <property type="entry name" value="NAD(P)-bd_dom_sf"/>
</dbReference>
<dbReference type="PROSITE" id="PS00670">
    <property type="entry name" value="D_2_HYDROXYACID_DH_2"/>
    <property type="match status" value="1"/>
</dbReference>
<keyword evidence="8" id="KW-1185">Reference proteome</keyword>
<name>A0A517PC12_9PLAN</name>
<dbReference type="EC" id="1.1.1.28" evidence="7"/>
<protein>
    <submittedName>
        <fullName evidence="7">D-lactate dehydrogenase</fullName>
        <ecNumber evidence="7">1.1.1.28</ecNumber>
    </submittedName>
</protein>
<dbReference type="InterPro" id="IPR058205">
    <property type="entry name" value="D-LDH-like"/>
</dbReference>
<dbReference type="Pfam" id="PF00389">
    <property type="entry name" value="2-Hacid_dh"/>
    <property type="match status" value="1"/>
</dbReference>
<dbReference type="KEGG" id="acaf:CA12_30160"/>
<keyword evidence="3" id="KW-0520">NAD</keyword>
<dbReference type="EMBL" id="CP036265">
    <property type="protein sequence ID" value="QDT16908.1"/>
    <property type="molecule type" value="Genomic_DNA"/>
</dbReference>
<dbReference type="InterPro" id="IPR029753">
    <property type="entry name" value="D-isomer_DH_CS"/>
</dbReference>
<dbReference type="CDD" id="cd12183">
    <property type="entry name" value="LDH_like_2"/>
    <property type="match status" value="1"/>
</dbReference>
<evidence type="ECO:0000256" key="4">
    <source>
        <dbReference type="RuleBase" id="RU003719"/>
    </source>
</evidence>
<evidence type="ECO:0000256" key="3">
    <source>
        <dbReference type="ARBA" id="ARBA00023027"/>
    </source>
</evidence>
<keyword evidence="2 4" id="KW-0560">Oxidoreductase</keyword>
<dbReference type="Proteomes" id="UP000318741">
    <property type="component" value="Chromosome"/>
</dbReference>
<dbReference type="PROSITE" id="PS00671">
    <property type="entry name" value="D_2_HYDROXYACID_DH_3"/>
    <property type="match status" value="1"/>
</dbReference>
<dbReference type="SUPFAM" id="SSF51735">
    <property type="entry name" value="NAD(P)-binding Rossmann-fold domains"/>
    <property type="match status" value="1"/>
</dbReference>
<dbReference type="AlphaFoldDB" id="A0A517PC12"/>
<dbReference type="Gene3D" id="3.40.50.720">
    <property type="entry name" value="NAD(P)-binding Rossmann-like Domain"/>
    <property type="match status" value="2"/>
</dbReference>
<proteinExistence type="inferred from homology"/>
<dbReference type="Pfam" id="PF02826">
    <property type="entry name" value="2-Hacid_dh_C"/>
    <property type="match status" value="1"/>
</dbReference>
<evidence type="ECO:0000313" key="7">
    <source>
        <dbReference type="EMBL" id="QDT16908.1"/>
    </source>
</evidence>
<sequence length="339" mass="35958">MTAPPFLEAKVQIALFSAKPYDREFFAAAAEGSPHEVRFVEATLSADTAPLAEGADAVCIFVNDRCDAAAANALADLGVKAIALRCAGFNNVDLDAAQDRGLAVVRVPAYSPHAVAEHTLGLILCLNRRIHRAYNRVREHNFALSGLLGFDLYGKTCGVVGTGAIGTCVVQILRGFGCRVLAVDPKQNPDALAAGAEYVDLPRLLAESDVITLNCPLNDATLRLIDADALAAMKPGVMLVNVSRGAVVDHAAVLAGLKSGKIGSLALDVYEEEEVFFRDVSDETLADDQLARLLTFPNVLVTGHQAFFTREALTAIAETTLANLSDVEAGRDCPNRVSK</sequence>